<evidence type="ECO:0000256" key="7">
    <source>
        <dbReference type="SAM" id="MobiDB-lite"/>
    </source>
</evidence>
<keyword evidence="5" id="KW-0560">Oxidoreductase</keyword>
<feature type="compositionally biased region" description="Basic and acidic residues" evidence="7">
    <location>
        <begin position="120"/>
        <end position="131"/>
    </location>
</feature>
<dbReference type="PANTHER" id="PTHR42898:SF80">
    <property type="entry name" value="3-OXOACYL-[ACYL-CARRIER-PROTEIN] REDUCTASE"/>
    <property type="match status" value="1"/>
</dbReference>
<organism evidence="8 9">
    <name type="scientific">Brassica oleracea var. oleracea</name>
    <dbReference type="NCBI Taxonomy" id="109376"/>
    <lineage>
        <taxon>Eukaryota</taxon>
        <taxon>Viridiplantae</taxon>
        <taxon>Streptophyta</taxon>
        <taxon>Embryophyta</taxon>
        <taxon>Tracheophyta</taxon>
        <taxon>Spermatophyta</taxon>
        <taxon>Magnoliopsida</taxon>
        <taxon>eudicotyledons</taxon>
        <taxon>Gunneridae</taxon>
        <taxon>Pentapetalae</taxon>
        <taxon>rosids</taxon>
        <taxon>malvids</taxon>
        <taxon>Brassicales</taxon>
        <taxon>Brassicaceae</taxon>
        <taxon>Brassiceae</taxon>
        <taxon>Brassica</taxon>
    </lineage>
</organism>
<dbReference type="SUPFAM" id="SSF51735">
    <property type="entry name" value="NAD(P)-binding Rossmann-fold domains"/>
    <property type="match status" value="1"/>
</dbReference>
<keyword evidence="4" id="KW-0521">NADP</keyword>
<keyword evidence="9" id="KW-1185">Reference proteome</keyword>
<reference evidence="8" key="2">
    <citation type="submission" date="2015-03" db="UniProtKB">
        <authorList>
            <consortium name="EnsemblPlants"/>
        </authorList>
    </citation>
    <scope>IDENTIFICATION</scope>
</reference>
<sequence>CRKIRLFSSSISSLSRSLWLSPSDPSAAGNLHQSAARGNEDAAPTPSVVMDSDFDAKTFRKNLTRSHNDNRKGFGHKEETLKLMNREHTSDILETLKTNGFKGEQKHAMAISTTVWRLGSERRKQNMRDPSRASLGNEEEDTINPFHNQPPTSLDNTKPSLGNTKPKLTAVHSDNNNAHYEFAHQQPHSPGSSCCLMKVLPRHLACEWAKDGIRANAVAPNVVKTRQSQSYLEDVSFKEELFCRTPLGRAGEPNEVASLEVFLCLPAASYITGQTICVDGGLTVNGFSYQSWSNHLC</sequence>
<dbReference type="PRINTS" id="PR00081">
    <property type="entry name" value="GDHRDH"/>
</dbReference>
<evidence type="ECO:0000256" key="6">
    <source>
        <dbReference type="ARBA" id="ARBA00025714"/>
    </source>
</evidence>
<comment type="subcellular location">
    <subcellularLocation>
        <location evidence="1">Plastid</location>
        <location evidence="1">Chloroplast</location>
    </subcellularLocation>
</comment>
<keyword evidence="2" id="KW-0150">Chloroplast</keyword>
<dbReference type="InterPro" id="IPR045000">
    <property type="entry name" value="TR"/>
</dbReference>
<dbReference type="HOGENOM" id="CLU_954248_0_0_1"/>
<dbReference type="EnsemblPlants" id="Bo1g154930.1">
    <property type="protein sequence ID" value="Bo1g154930.1"/>
    <property type="gene ID" value="Bo1g154930"/>
</dbReference>
<evidence type="ECO:0000313" key="8">
    <source>
        <dbReference type="EnsemblPlants" id="Bo1g154930.1"/>
    </source>
</evidence>
<dbReference type="eggNOG" id="KOG0725">
    <property type="taxonomic scope" value="Eukaryota"/>
</dbReference>
<reference evidence="8 9" key="1">
    <citation type="journal article" date="2014" name="Genome Biol.">
        <title>Transcriptome and methylome profiling reveals relics of genome dominance in the mesopolyploid Brassica oleracea.</title>
        <authorList>
            <person name="Parkin I.A."/>
            <person name="Koh C."/>
            <person name="Tang H."/>
            <person name="Robinson S.J."/>
            <person name="Kagale S."/>
            <person name="Clarke W.E."/>
            <person name="Town C.D."/>
            <person name="Nixon J."/>
            <person name="Krishnakumar V."/>
            <person name="Bidwell S.L."/>
            <person name="Denoeud F."/>
            <person name="Belcram H."/>
            <person name="Links M.G."/>
            <person name="Just J."/>
            <person name="Clarke C."/>
            <person name="Bender T."/>
            <person name="Huebert T."/>
            <person name="Mason A.S."/>
            <person name="Pires J.C."/>
            <person name="Barker G."/>
            <person name="Moore J."/>
            <person name="Walley P.G."/>
            <person name="Manoli S."/>
            <person name="Batley J."/>
            <person name="Edwards D."/>
            <person name="Nelson M.N."/>
            <person name="Wang X."/>
            <person name="Paterson A.H."/>
            <person name="King G."/>
            <person name="Bancroft I."/>
            <person name="Chalhoub B."/>
            <person name="Sharpe A.G."/>
        </authorList>
    </citation>
    <scope>NUCLEOTIDE SEQUENCE</scope>
    <source>
        <strain evidence="8 9">cv. TO1000</strain>
    </source>
</reference>
<feature type="compositionally biased region" description="Polar residues" evidence="7">
    <location>
        <begin position="145"/>
        <end position="160"/>
    </location>
</feature>
<evidence type="ECO:0000256" key="3">
    <source>
        <dbReference type="ARBA" id="ARBA00022640"/>
    </source>
</evidence>
<feature type="region of interest" description="Disordered" evidence="7">
    <location>
        <begin position="21"/>
        <end position="49"/>
    </location>
</feature>
<dbReference type="PANTHER" id="PTHR42898">
    <property type="entry name" value="TROPINONE REDUCTASE"/>
    <property type="match status" value="1"/>
</dbReference>
<name>A0A0D3AFW7_BRAOL</name>
<evidence type="ECO:0000256" key="4">
    <source>
        <dbReference type="ARBA" id="ARBA00022857"/>
    </source>
</evidence>
<evidence type="ECO:0000313" key="9">
    <source>
        <dbReference type="Proteomes" id="UP000032141"/>
    </source>
</evidence>
<dbReference type="AlphaFoldDB" id="A0A0D3AFW7"/>
<dbReference type="InterPro" id="IPR002347">
    <property type="entry name" value="SDR_fam"/>
</dbReference>
<dbReference type="GO" id="GO:0009507">
    <property type="term" value="C:chloroplast"/>
    <property type="evidence" value="ECO:0007669"/>
    <property type="project" value="UniProtKB-SubCell"/>
</dbReference>
<dbReference type="InterPro" id="IPR036291">
    <property type="entry name" value="NAD(P)-bd_dom_sf"/>
</dbReference>
<dbReference type="GO" id="GO:0016491">
    <property type="term" value="F:oxidoreductase activity"/>
    <property type="evidence" value="ECO:0007669"/>
    <property type="project" value="UniProtKB-KW"/>
</dbReference>
<accession>A0A0D3AFW7</accession>
<evidence type="ECO:0000256" key="2">
    <source>
        <dbReference type="ARBA" id="ARBA00022528"/>
    </source>
</evidence>
<protein>
    <submittedName>
        <fullName evidence="8">Uncharacterized protein</fullName>
    </submittedName>
</protein>
<dbReference type="STRING" id="109376.A0A0D3AFW7"/>
<dbReference type="Proteomes" id="UP000032141">
    <property type="component" value="Chromosome C1"/>
</dbReference>
<proteinExistence type="inferred from homology"/>
<evidence type="ECO:0000256" key="1">
    <source>
        <dbReference type="ARBA" id="ARBA00004229"/>
    </source>
</evidence>
<dbReference type="Pfam" id="PF13561">
    <property type="entry name" value="adh_short_C2"/>
    <property type="match status" value="1"/>
</dbReference>
<evidence type="ECO:0000256" key="5">
    <source>
        <dbReference type="ARBA" id="ARBA00023002"/>
    </source>
</evidence>
<dbReference type="Gene3D" id="3.40.50.720">
    <property type="entry name" value="NAD(P)-binding Rossmann-like Domain"/>
    <property type="match status" value="1"/>
</dbReference>
<feature type="region of interest" description="Disordered" evidence="7">
    <location>
        <begin position="120"/>
        <end position="160"/>
    </location>
</feature>
<dbReference type="Gramene" id="Bo1g154930.1">
    <property type="protein sequence ID" value="Bo1g154930.1"/>
    <property type="gene ID" value="Bo1g154930"/>
</dbReference>
<keyword evidence="3" id="KW-0934">Plastid</keyword>
<comment type="similarity">
    <text evidence="6">Belongs to the short-chain dehydrogenases/reductases (SDR) family. SDR65C subfamily.</text>
</comment>